<dbReference type="GO" id="GO:0005829">
    <property type="term" value="C:cytosol"/>
    <property type="evidence" value="ECO:0007669"/>
    <property type="project" value="TreeGrafter"/>
</dbReference>
<dbReference type="EMBL" id="BARW01006400">
    <property type="protein sequence ID" value="GAI75288.1"/>
    <property type="molecule type" value="Genomic_DNA"/>
</dbReference>
<comment type="caution">
    <text evidence="8">The sequence shown here is derived from an EMBL/GenBank/DDBJ whole genome shotgun (WGS) entry which is preliminary data.</text>
</comment>
<evidence type="ECO:0000256" key="4">
    <source>
        <dbReference type="ARBA" id="ARBA00022777"/>
    </source>
</evidence>
<dbReference type="CDD" id="cd01167">
    <property type="entry name" value="bac_FRK"/>
    <property type="match status" value="1"/>
</dbReference>
<keyword evidence="5" id="KW-0067">ATP-binding</keyword>
<dbReference type="InterPro" id="IPR011611">
    <property type="entry name" value="PfkB_dom"/>
</dbReference>
<dbReference type="AlphaFoldDB" id="X1R419"/>
<evidence type="ECO:0000256" key="5">
    <source>
        <dbReference type="ARBA" id="ARBA00022840"/>
    </source>
</evidence>
<organism evidence="8">
    <name type="scientific">marine sediment metagenome</name>
    <dbReference type="NCBI Taxonomy" id="412755"/>
    <lineage>
        <taxon>unclassified sequences</taxon>
        <taxon>metagenomes</taxon>
        <taxon>ecological metagenomes</taxon>
    </lineage>
</organism>
<dbReference type="GO" id="GO:0006000">
    <property type="term" value="P:fructose metabolic process"/>
    <property type="evidence" value="ECO:0007669"/>
    <property type="project" value="TreeGrafter"/>
</dbReference>
<protein>
    <recommendedName>
        <fullName evidence="7">Carbohydrate kinase PfkB domain-containing protein</fullName>
    </recommendedName>
</protein>
<comment type="similarity">
    <text evidence="1">Belongs to the carbohydrate kinase PfkB family.</text>
</comment>
<keyword evidence="3" id="KW-0547">Nucleotide-binding</keyword>
<keyword evidence="4" id="KW-0418">Kinase</keyword>
<evidence type="ECO:0000256" key="1">
    <source>
        <dbReference type="ARBA" id="ARBA00010688"/>
    </source>
</evidence>
<keyword evidence="6" id="KW-0119">Carbohydrate metabolism</keyword>
<evidence type="ECO:0000256" key="3">
    <source>
        <dbReference type="ARBA" id="ARBA00022741"/>
    </source>
</evidence>
<sequence length="237" mass="26318">MIRLSGLAFISLPTPNTREFLFYRNPSADTRLDLKEFDNDFIENTKVFHFGSITLINEPSKSSTLKAVKIAKDAGAVISYDPNLRLKLWPNAKTAKKEINATLPLADVVKVNDEELFFLTGKDDVKKAMDEILFKGPGLCLVTQGEKGCYYKTNNYFGKFNAYKVDAVDSSGCGDSFVSSILVKIIDNDFKKIILNKDIMLSTIKFASGAAAITSTKKGVISSLPNKNEVEKFLYNK</sequence>
<evidence type="ECO:0000256" key="6">
    <source>
        <dbReference type="ARBA" id="ARBA00023277"/>
    </source>
</evidence>
<gene>
    <name evidence="8" type="ORF">S12H4_13440</name>
</gene>
<dbReference type="Gene3D" id="3.40.1190.20">
    <property type="match status" value="1"/>
</dbReference>
<dbReference type="GO" id="GO:0008865">
    <property type="term" value="F:fructokinase activity"/>
    <property type="evidence" value="ECO:0007669"/>
    <property type="project" value="TreeGrafter"/>
</dbReference>
<dbReference type="PANTHER" id="PTHR43085:SF24">
    <property type="entry name" value="FRUCTOKINASE-4-RELATED"/>
    <property type="match status" value="1"/>
</dbReference>
<evidence type="ECO:0000259" key="7">
    <source>
        <dbReference type="Pfam" id="PF00294"/>
    </source>
</evidence>
<evidence type="ECO:0000256" key="2">
    <source>
        <dbReference type="ARBA" id="ARBA00022679"/>
    </source>
</evidence>
<proteinExistence type="inferred from homology"/>
<dbReference type="InterPro" id="IPR029056">
    <property type="entry name" value="Ribokinase-like"/>
</dbReference>
<name>X1R419_9ZZZZ</name>
<dbReference type="InterPro" id="IPR050306">
    <property type="entry name" value="PfkB_Carbo_kinase"/>
</dbReference>
<dbReference type="GO" id="GO:0005524">
    <property type="term" value="F:ATP binding"/>
    <property type="evidence" value="ECO:0007669"/>
    <property type="project" value="UniProtKB-KW"/>
</dbReference>
<accession>X1R419</accession>
<dbReference type="Pfam" id="PF00294">
    <property type="entry name" value="PfkB"/>
    <property type="match status" value="1"/>
</dbReference>
<dbReference type="SUPFAM" id="SSF53613">
    <property type="entry name" value="Ribokinase-like"/>
    <property type="match status" value="1"/>
</dbReference>
<reference evidence="8" key="1">
    <citation type="journal article" date="2014" name="Front. Microbiol.">
        <title>High frequency of phylogenetically diverse reductive dehalogenase-homologous genes in deep subseafloor sedimentary metagenomes.</title>
        <authorList>
            <person name="Kawai M."/>
            <person name="Futagami T."/>
            <person name="Toyoda A."/>
            <person name="Takaki Y."/>
            <person name="Nishi S."/>
            <person name="Hori S."/>
            <person name="Arai W."/>
            <person name="Tsubouchi T."/>
            <person name="Morono Y."/>
            <person name="Uchiyama I."/>
            <person name="Ito T."/>
            <person name="Fujiyama A."/>
            <person name="Inagaki F."/>
            <person name="Takami H."/>
        </authorList>
    </citation>
    <scope>NUCLEOTIDE SEQUENCE</scope>
    <source>
        <strain evidence="8">Expedition CK06-06</strain>
    </source>
</reference>
<evidence type="ECO:0000313" key="8">
    <source>
        <dbReference type="EMBL" id="GAI75288.1"/>
    </source>
</evidence>
<dbReference type="PANTHER" id="PTHR43085">
    <property type="entry name" value="HEXOKINASE FAMILY MEMBER"/>
    <property type="match status" value="1"/>
</dbReference>
<feature type="domain" description="Carbohydrate kinase PfkB" evidence="7">
    <location>
        <begin position="6"/>
        <end position="226"/>
    </location>
</feature>
<keyword evidence="2" id="KW-0808">Transferase</keyword>